<evidence type="ECO:0000313" key="13">
    <source>
        <dbReference type="Proteomes" id="UP000759131"/>
    </source>
</evidence>
<dbReference type="GO" id="GO:0005524">
    <property type="term" value="F:ATP binding"/>
    <property type="evidence" value="ECO:0007669"/>
    <property type="project" value="UniProtKB-KW"/>
</dbReference>
<comment type="subcellular location">
    <subcellularLocation>
        <location evidence="1">Membrane</location>
        <topology evidence="1">Multi-pass membrane protein</topology>
    </subcellularLocation>
</comment>
<evidence type="ECO:0000256" key="10">
    <source>
        <dbReference type="SAM" id="Phobius"/>
    </source>
</evidence>
<dbReference type="PANTHER" id="PTHR48041">
    <property type="entry name" value="ABC TRANSPORTER G FAMILY MEMBER 28"/>
    <property type="match status" value="1"/>
</dbReference>
<evidence type="ECO:0000256" key="8">
    <source>
        <dbReference type="ARBA" id="ARBA00023136"/>
    </source>
</evidence>
<feature type="transmembrane region" description="Helical" evidence="10">
    <location>
        <begin position="519"/>
        <end position="545"/>
    </location>
</feature>
<feature type="region of interest" description="Disordered" evidence="9">
    <location>
        <begin position="1"/>
        <end position="45"/>
    </location>
</feature>
<name>A0A7R9PYF5_9ACAR</name>
<evidence type="ECO:0000256" key="5">
    <source>
        <dbReference type="ARBA" id="ARBA00022741"/>
    </source>
</evidence>
<dbReference type="InterPro" id="IPR043926">
    <property type="entry name" value="ABCG_dom"/>
</dbReference>
<dbReference type="OrthoDB" id="9989122at2759"/>
<keyword evidence="4 10" id="KW-0812">Transmembrane</keyword>
<dbReference type="GO" id="GO:0140359">
    <property type="term" value="F:ABC-type transporter activity"/>
    <property type="evidence" value="ECO:0007669"/>
    <property type="project" value="InterPro"/>
</dbReference>
<keyword evidence="6" id="KW-0067">ATP-binding</keyword>
<keyword evidence="13" id="KW-1185">Reference proteome</keyword>
<comment type="similarity">
    <text evidence="2">Belongs to the ABC transporter superfamily. ABCG family. Eye pigment precursor importer (TC 3.A.1.204) subfamily.</text>
</comment>
<evidence type="ECO:0000313" key="12">
    <source>
        <dbReference type="EMBL" id="CAD7624921.1"/>
    </source>
</evidence>
<dbReference type="InterPro" id="IPR017871">
    <property type="entry name" value="ABC_transporter-like_CS"/>
</dbReference>
<gene>
    <name evidence="12" type="ORF">OSB1V03_LOCUS5359</name>
</gene>
<dbReference type="EMBL" id="CAJPIZ010002673">
    <property type="protein sequence ID" value="CAG2105351.1"/>
    <property type="molecule type" value="Genomic_DNA"/>
</dbReference>
<evidence type="ECO:0000256" key="2">
    <source>
        <dbReference type="ARBA" id="ARBA00005814"/>
    </source>
</evidence>
<evidence type="ECO:0000259" key="11">
    <source>
        <dbReference type="PROSITE" id="PS50893"/>
    </source>
</evidence>
<dbReference type="InterPro" id="IPR013525">
    <property type="entry name" value="ABC2_TM"/>
</dbReference>
<dbReference type="Gene3D" id="3.40.50.300">
    <property type="entry name" value="P-loop containing nucleotide triphosphate hydrolases"/>
    <property type="match status" value="1"/>
</dbReference>
<dbReference type="EMBL" id="OC857248">
    <property type="protein sequence ID" value="CAD7624921.1"/>
    <property type="molecule type" value="Genomic_DNA"/>
</dbReference>
<dbReference type="PANTHER" id="PTHR48041:SF78">
    <property type="entry name" value="ABC TRANSPORTER EXPRESSED IN TRACHEA, ISOFORM A"/>
    <property type="match status" value="1"/>
</dbReference>
<feature type="transmembrane region" description="Helical" evidence="10">
    <location>
        <begin position="586"/>
        <end position="606"/>
    </location>
</feature>
<dbReference type="PROSITE" id="PS00211">
    <property type="entry name" value="ABC_TRANSPORTER_1"/>
    <property type="match status" value="1"/>
</dbReference>
<dbReference type="Pfam" id="PF19055">
    <property type="entry name" value="ABC2_membrane_7"/>
    <property type="match status" value="1"/>
</dbReference>
<evidence type="ECO:0000256" key="3">
    <source>
        <dbReference type="ARBA" id="ARBA00022448"/>
    </source>
</evidence>
<keyword evidence="3" id="KW-0813">Transport</keyword>
<dbReference type="Pfam" id="PF00005">
    <property type="entry name" value="ABC_tran"/>
    <property type="match status" value="1"/>
</dbReference>
<keyword evidence="7 10" id="KW-1133">Transmembrane helix</keyword>
<dbReference type="InterPro" id="IPR027417">
    <property type="entry name" value="P-loop_NTPase"/>
</dbReference>
<dbReference type="AlphaFoldDB" id="A0A7R9PYF5"/>
<dbReference type="SUPFAM" id="SSF52540">
    <property type="entry name" value="P-loop containing nucleoside triphosphate hydrolases"/>
    <property type="match status" value="1"/>
</dbReference>
<feature type="transmembrane region" description="Helical" evidence="10">
    <location>
        <begin position="740"/>
        <end position="762"/>
    </location>
</feature>
<evidence type="ECO:0000256" key="4">
    <source>
        <dbReference type="ARBA" id="ARBA00022692"/>
    </source>
</evidence>
<organism evidence="12">
    <name type="scientific">Medioppia subpectinata</name>
    <dbReference type="NCBI Taxonomy" id="1979941"/>
    <lineage>
        <taxon>Eukaryota</taxon>
        <taxon>Metazoa</taxon>
        <taxon>Ecdysozoa</taxon>
        <taxon>Arthropoda</taxon>
        <taxon>Chelicerata</taxon>
        <taxon>Arachnida</taxon>
        <taxon>Acari</taxon>
        <taxon>Acariformes</taxon>
        <taxon>Sarcoptiformes</taxon>
        <taxon>Oribatida</taxon>
        <taxon>Brachypylina</taxon>
        <taxon>Oppioidea</taxon>
        <taxon>Oppiidae</taxon>
        <taxon>Medioppia</taxon>
    </lineage>
</organism>
<dbReference type="PROSITE" id="PS50893">
    <property type="entry name" value="ABC_TRANSPORTER_2"/>
    <property type="match status" value="1"/>
</dbReference>
<evidence type="ECO:0000256" key="7">
    <source>
        <dbReference type="ARBA" id="ARBA00022989"/>
    </source>
</evidence>
<dbReference type="Proteomes" id="UP000759131">
    <property type="component" value="Unassembled WGS sequence"/>
</dbReference>
<proteinExistence type="inferred from homology"/>
<dbReference type="InterPro" id="IPR003439">
    <property type="entry name" value="ABC_transporter-like_ATP-bd"/>
</dbReference>
<dbReference type="SMART" id="SM00382">
    <property type="entry name" value="AAA"/>
    <property type="match status" value="1"/>
</dbReference>
<keyword evidence="8 10" id="KW-0472">Membrane</keyword>
<protein>
    <recommendedName>
        <fullName evidence="11">ABC transporter domain-containing protein</fullName>
    </recommendedName>
</protein>
<reference evidence="12" key="1">
    <citation type="submission" date="2020-11" db="EMBL/GenBank/DDBJ databases">
        <authorList>
            <person name="Tran Van P."/>
        </authorList>
    </citation>
    <scope>NUCLEOTIDE SEQUENCE</scope>
</reference>
<dbReference type="InterPro" id="IPR050352">
    <property type="entry name" value="ABCG_transporters"/>
</dbReference>
<evidence type="ECO:0000256" key="1">
    <source>
        <dbReference type="ARBA" id="ARBA00004141"/>
    </source>
</evidence>
<sequence length="770" mass="86379">MFRTVHRSKSDDSRITLSESPEEAFAPHDDAIVPAPKPRSAHSGSKYIKGLQTNKVFPQKLPPITTKIKKVKKMSNKINSGRLSESVTDGFHVSWTNLSYIVEKSSFPYLSNAHIPKVRVILKCLSGSFNSSELTAVMGPSGAGKSSLLACVCGKRTTGVSGDIRIVGCKRIKVAIIAQNDYLTDKFTLREALLFASKTKNGLKKVDHEEVINNVVNALSLETCLDNRLGKCSGGQRRRVSIALELVSNPNILILDEPTSGLDSSACFQIIENLRDLTQHKKNPMAIVATIHQPSARVFNMFHNVYVISHNGQCIYHGPPDNIVHHLSVVNLSVPEFHNPADYIAEIASGEHGEDSITRLATHRKESLINGSQTPAATESSHKLSEMSQKYKFPLILHTFLLIGRSLRLTVREPHLSWIRLGASVSTGFFLSFVFAHSDLGQVAGCPPRMEGLYTTRPTDLFKNAEYEHKRIEENLGSIFFSAVFLLYSGILPTLMTFPKEFNCLIKHYTNGWYSVFTYYLSKIIVDLPLIFITTFIYLTIWYLVTSQIPEMWRYWTIILAGILIMLNGQSQGMICSAWYSRDPVAASYLSIVTSTPFFLLSGYLVRTKRMPDYIRPVTAISHTKYAFESMVIAIYGYQRCWYPESNQTLVQPPWLRFLRVMTASMVDNNKEDTLDDDDSYLVINNNNTNSSGGYDGAGGGEDDGAMNDILALFSGSHAVTDNKYQSMVMSEFEFTDDMLPYNLLVLLLYTIIFQFIAYIVLIRKLRKTT</sequence>
<evidence type="ECO:0000256" key="9">
    <source>
        <dbReference type="SAM" id="MobiDB-lite"/>
    </source>
</evidence>
<feature type="transmembrane region" description="Helical" evidence="10">
    <location>
        <begin position="557"/>
        <end position="580"/>
    </location>
</feature>
<dbReference type="InterPro" id="IPR003593">
    <property type="entry name" value="AAA+_ATPase"/>
</dbReference>
<keyword evidence="5" id="KW-0547">Nucleotide-binding</keyword>
<dbReference type="Pfam" id="PF01061">
    <property type="entry name" value="ABC2_membrane"/>
    <property type="match status" value="1"/>
</dbReference>
<feature type="domain" description="ABC transporter" evidence="11">
    <location>
        <begin position="93"/>
        <end position="336"/>
    </location>
</feature>
<feature type="transmembrane region" description="Helical" evidence="10">
    <location>
        <begin position="479"/>
        <end position="499"/>
    </location>
</feature>
<dbReference type="GO" id="GO:0005886">
    <property type="term" value="C:plasma membrane"/>
    <property type="evidence" value="ECO:0007669"/>
    <property type="project" value="TreeGrafter"/>
</dbReference>
<dbReference type="GO" id="GO:0016887">
    <property type="term" value="F:ATP hydrolysis activity"/>
    <property type="evidence" value="ECO:0007669"/>
    <property type="project" value="InterPro"/>
</dbReference>
<accession>A0A7R9PYF5</accession>
<evidence type="ECO:0000256" key="6">
    <source>
        <dbReference type="ARBA" id="ARBA00022840"/>
    </source>
</evidence>